<name>A0ABW2RJV3_9BACL</name>
<dbReference type="Pfam" id="PF16291">
    <property type="entry name" value="DUF4937"/>
    <property type="match status" value="1"/>
</dbReference>
<protein>
    <submittedName>
        <fullName evidence="2">YdbC family protein</fullName>
    </submittedName>
</protein>
<keyword evidence="3" id="KW-1185">Reference proteome</keyword>
<gene>
    <name evidence="2" type="ORF">ACFQNG_08500</name>
</gene>
<dbReference type="InterPro" id="IPR011008">
    <property type="entry name" value="Dimeric_a/b-barrel"/>
</dbReference>
<dbReference type="InterPro" id="IPR032555">
    <property type="entry name" value="DUF4937"/>
</dbReference>
<dbReference type="RefSeq" id="WP_379864489.1">
    <property type="nucleotide sequence ID" value="NZ_JBHTBW010000021.1"/>
</dbReference>
<dbReference type="Proteomes" id="UP001596500">
    <property type="component" value="Unassembled WGS sequence"/>
</dbReference>
<accession>A0ABW2RJV3</accession>
<reference evidence="3" key="1">
    <citation type="journal article" date="2019" name="Int. J. Syst. Evol. Microbiol.">
        <title>The Global Catalogue of Microorganisms (GCM) 10K type strain sequencing project: providing services to taxonomists for standard genome sequencing and annotation.</title>
        <authorList>
            <consortium name="The Broad Institute Genomics Platform"/>
            <consortium name="The Broad Institute Genome Sequencing Center for Infectious Disease"/>
            <person name="Wu L."/>
            <person name="Ma J."/>
        </authorList>
    </citation>
    <scope>NUCLEOTIDE SEQUENCE [LARGE SCALE GENOMIC DNA]</scope>
    <source>
        <strain evidence="3">CGMCC 1.12942</strain>
    </source>
</reference>
<organism evidence="2 3">
    <name type="scientific">Laceyella putida</name>
    <dbReference type="NCBI Taxonomy" id="110101"/>
    <lineage>
        <taxon>Bacteria</taxon>
        <taxon>Bacillati</taxon>
        <taxon>Bacillota</taxon>
        <taxon>Bacilli</taxon>
        <taxon>Bacillales</taxon>
        <taxon>Thermoactinomycetaceae</taxon>
        <taxon>Laceyella</taxon>
    </lineage>
</organism>
<feature type="domain" description="DUF4937" evidence="1">
    <location>
        <begin position="2"/>
        <end position="89"/>
    </location>
</feature>
<evidence type="ECO:0000313" key="3">
    <source>
        <dbReference type="Proteomes" id="UP001596500"/>
    </source>
</evidence>
<evidence type="ECO:0000259" key="1">
    <source>
        <dbReference type="Pfam" id="PF16291"/>
    </source>
</evidence>
<comment type="caution">
    <text evidence="2">The sequence shown here is derived from an EMBL/GenBank/DDBJ whole genome shotgun (WGS) entry which is preliminary data.</text>
</comment>
<sequence>MLLKWITCAVPPQTREAFSEAQAKWAPLRTAPGFHGQLGGWSHPDPTHAHLLAFWQDQAHYDYFMRHLHDPLYEQTGQAGTYSGIAVTHLAAKIDPALLPTLLAQTWLLVTEPDQPSVRASSPVLTLTGTGSTPLRFAWATERPDPAETPSTRSTLVRLKQEWLIPGQG</sequence>
<evidence type="ECO:0000313" key="2">
    <source>
        <dbReference type="EMBL" id="MFC7441195.1"/>
    </source>
</evidence>
<dbReference type="SUPFAM" id="SSF54909">
    <property type="entry name" value="Dimeric alpha+beta barrel"/>
    <property type="match status" value="1"/>
</dbReference>
<proteinExistence type="predicted"/>
<dbReference type="EMBL" id="JBHTBW010000021">
    <property type="protein sequence ID" value="MFC7441195.1"/>
    <property type="molecule type" value="Genomic_DNA"/>
</dbReference>